<dbReference type="InterPro" id="IPR008775">
    <property type="entry name" value="Phytyl_CoA_dOase-like"/>
</dbReference>
<keyword evidence="2" id="KW-0560">Oxidoreductase</keyword>
<dbReference type="PANTHER" id="PTHR20883:SF48">
    <property type="entry name" value="ECTOINE DIOXYGENASE"/>
    <property type="match status" value="1"/>
</dbReference>
<dbReference type="Pfam" id="PF05721">
    <property type="entry name" value="PhyH"/>
    <property type="match status" value="1"/>
</dbReference>
<dbReference type="GO" id="GO:0005506">
    <property type="term" value="F:iron ion binding"/>
    <property type="evidence" value="ECO:0007669"/>
    <property type="project" value="UniProtKB-ARBA"/>
</dbReference>
<dbReference type="OrthoDB" id="9791262at2"/>
<evidence type="ECO:0000313" key="2">
    <source>
        <dbReference type="EMBL" id="QDU53970.1"/>
    </source>
</evidence>
<sequence length="233" mass="25429">MNAEDLKQIATEGYCLLPDVVDALQVQRLVSAVGRGETTRAGSRNARRLLESCPTVAELADSRAIREVVEPVLGAAAFVVRGLLFDKVEGANWQVAWHQDLMIPVRQQIETPGFSAWSSKQGVVHVCPPAEVLAGMLTVRVHLDDCPQENGPLMVLPGTHQRGILSTEQSQQLVAESEPEVCLARAGDVLVMRPLLLHASRPASSATHRRVVHLEYATQPLPGLLQWWQSTAT</sequence>
<accession>A0A518AGW4</accession>
<dbReference type="RefSeq" id="WP_145245007.1">
    <property type="nucleotide sequence ID" value="NZ_CP036278.1"/>
</dbReference>
<keyword evidence="2" id="KW-0223">Dioxygenase</keyword>
<evidence type="ECO:0000313" key="3">
    <source>
        <dbReference type="Proteomes" id="UP000315750"/>
    </source>
</evidence>
<organism evidence="2 3">
    <name type="scientific">Aeoliella mucimassa</name>
    <dbReference type="NCBI Taxonomy" id="2527972"/>
    <lineage>
        <taxon>Bacteria</taxon>
        <taxon>Pseudomonadati</taxon>
        <taxon>Planctomycetota</taxon>
        <taxon>Planctomycetia</taxon>
        <taxon>Pirellulales</taxon>
        <taxon>Lacipirellulaceae</taxon>
        <taxon>Aeoliella</taxon>
    </lineage>
</organism>
<name>A0A518AGW4_9BACT</name>
<gene>
    <name evidence="2" type="ORF">Pan181_01490</name>
</gene>
<dbReference type="Gene3D" id="2.60.120.620">
    <property type="entry name" value="q2cbj1_9rhob like domain"/>
    <property type="match status" value="1"/>
</dbReference>
<dbReference type="GO" id="GO:0016706">
    <property type="term" value="F:2-oxoglutarate-dependent dioxygenase activity"/>
    <property type="evidence" value="ECO:0007669"/>
    <property type="project" value="UniProtKB-ARBA"/>
</dbReference>
<reference evidence="2 3" key="1">
    <citation type="submission" date="2019-02" db="EMBL/GenBank/DDBJ databases">
        <title>Deep-cultivation of Planctomycetes and their phenomic and genomic characterization uncovers novel biology.</title>
        <authorList>
            <person name="Wiegand S."/>
            <person name="Jogler M."/>
            <person name="Boedeker C."/>
            <person name="Pinto D."/>
            <person name="Vollmers J."/>
            <person name="Rivas-Marin E."/>
            <person name="Kohn T."/>
            <person name="Peeters S.H."/>
            <person name="Heuer A."/>
            <person name="Rast P."/>
            <person name="Oberbeckmann S."/>
            <person name="Bunk B."/>
            <person name="Jeske O."/>
            <person name="Meyerdierks A."/>
            <person name="Storesund J.E."/>
            <person name="Kallscheuer N."/>
            <person name="Luecker S."/>
            <person name="Lage O.M."/>
            <person name="Pohl T."/>
            <person name="Merkel B.J."/>
            <person name="Hornburger P."/>
            <person name="Mueller R.-W."/>
            <person name="Bruemmer F."/>
            <person name="Labrenz M."/>
            <person name="Spormann A.M."/>
            <person name="Op den Camp H."/>
            <person name="Overmann J."/>
            <person name="Amann R."/>
            <person name="Jetten M.S.M."/>
            <person name="Mascher T."/>
            <person name="Medema M.H."/>
            <person name="Devos D.P."/>
            <person name="Kaster A.-K."/>
            <person name="Ovreas L."/>
            <person name="Rohde M."/>
            <person name="Galperin M.Y."/>
            <person name="Jogler C."/>
        </authorList>
    </citation>
    <scope>NUCLEOTIDE SEQUENCE [LARGE SCALE GENOMIC DNA]</scope>
    <source>
        <strain evidence="2 3">Pan181</strain>
    </source>
</reference>
<dbReference type="SUPFAM" id="SSF51197">
    <property type="entry name" value="Clavaminate synthase-like"/>
    <property type="match status" value="1"/>
</dbReference>
<keyword evidence="3" id="KW-1185">Reference proteome</keyword>
<protein>
    <submittedName>
        <fullName evidence="2">Phytanoyl-CoA dioxygenase (PhyH)</fullName>
    </submittedName>
</protein>
<proteinExistence type="predicted"/>
<dbReference type="Proteomes" id="UP000315750">
    <property type="component" value="Chromosome"/>
</dbReference>
<dbReference type="AlphaFoldDB" id="A0A518AGW4"/>
<comment type="cofactor">
    <cofactor evidence="1">
        <name>Fe(2+)</name>
        <dbReference type="ChEBI" id="CHEBI:29033"/>
    </cofactor>
</comment>
<dbReference type="PANTHER" id="PTHR20883">
    <property type="entry name" value="PHYTANOYL-COA DIOXYGENASE DOMAIN CONTAINING 1"/>
    <property type="match status" value="1"/>
</dbReference>
<evidence type="ECO:0000256" key="1">
    <source>
        <dbReference type="ARBA" id="ARBA00001954"/>
    </source>
</evidence>
<dbReference type="KEGG" id="amuc:Pan181_01490"/>
<dbReference type="EMBL" id="CP036278">
    <property type="protein sequence ID" value="QDU53970.1"/>
    <property type="molecule type" value="Genomic_DNA"/>
</dbReference>